<organism evidence="2 3">
    <name type="scientific">Actinospica acidithermotolerans</name>
    <dbReference type="NCBI Taxonomy" id="2828514"/>
    <lineage>
        <taxon>Bacteria</taxon>
        <taxon>Bacillati</taxon>
        <taxon>Actinomycetota</taxon>
        <taxon>Actinomycetes</taxon>
        <taxon>Catenulisporales</taxon>
        <taxon>Actinospicaceae</taxon>
        <taxon>Actinospica</taxon>
    </lineage>
</organism>
<evidence type="ECO:0000259" key="1">
    <source>
        <dbReference type="Pfam" id="PF04248"/>
    </source>
</evidence>
<reference evidence="2" key="1">
    <citation type="submission" date="2021-04" db="EMBL/GenBank/DDBJ databases">
        <title>Genome based classification of Actinospica acidithermotolerans sp. nov., an actinobacterium isolated from an Indonesian hot spring.</title>
        <authorList>
            <person name="Kusuma A.B."/>
            <person name="Putra K.E."/>
            <person name="Nafisah S."/>
            <person name="Loh J."/>
            <person name="Nouioui I."/>
            <person name="Goodfellow M."/>
        </authorList>
    </citation>
    <scope>NUCLEOTIDE SEQUENCE</scope>
    <source>
        <strain evidence="2">MGRD01-02</strain>
    </source>
</reference>
<dbReference type="EMBL" id="JAGSOH010000027">
    <property type="protein sequence ID" value="MBR7827068.1"/>
    <property type="molecule type" value="Genomic_DNA"/>
</dbReference>
<evidence type="ECO:0000313" key="3">
    <source>
        <dbReference type="Proteomes" id="UP000676325"/>
    </source>
</evidence>
<accession>A0A941IJF1</accession>
<gene>
    <name evidence="2" type="ORF">KDK95_12190</name>
</gene>
<dbReference type="PANTHER" id="PTHR34310:SF9">
    <property type="entry name" value="BLR5716 PROTEIN"/>
    <property type="match status" value="1"/>
</dbReference>
<dbReference type="Gene3D" id="2.170.150.40">
    <property type="entry name" value="Domain of unknown function (DUF427)"/>
    <property type="match status" value="2"/>
</dbReference>
<dbReference type="Pfam" id="PF04248">
    <property type="entry name" value="NTP_transf_9"/>
    <property type="match status" value="2"/>
</dbReference>
<evidence type="ECO:0000313" key="2">
    <source>
        <dbReference type="EMBL" id="MBR7827068.1"/>
    </source>
</evidence>
<proteinExistence type="predicted"/>
<sequence>MRDYPRMIAEVDHVEPVPRRVRARLGGRTVLDTTRALYVWEHVYYPQFYIPLGDVAEGVLVDEGRTEDRSLGTARRHALRVGGVEKSGAARVYGDDAKKPEVRGHVRLQWDALDAWFEEDEEVFVHPRCPYTRVDALRSTRHVRVALGGTTLAESSSPVLLFETGLPTRYYFNRTEVDFMRLVPSETVSQCPYKGVTSGYWSANVDGTVYEDLAWAYDFPTVDLKPIAGLIAFYNEKVDIFVDGRAVPRPS</sequence>
<name>A0A941IJF1_9ACTN</name>
<dbReference type="InterPro" id="IPR007361">
    <property type="entry name" value="DUF427"/>
</dbReference>
<dbReference type="PANTHER" id="PTHR34310">
    <property type="entry name" value="DUF427 DOMAIN PROTEIN (AFU_ORTHOLOGUE AFUA_3G02220)"/>
    <property type="match status" value="1"/>
</dbReference>
<comment type="caution">
    <text evidence="2">The sequence shown here is derived from an EMBL/GenBank/DDBJ whole genome shotgun (WGS) entry which is preliminary data.</text>
</comment>
<dbReference type="AlphaFoldDB" id="A0A941IJF1"/>
<feature type="domain" description="DUF427" evidence="1">
    <location>
        <begin position="143"/>
        <end position="236"/>
    </location>
</feature>
<protein>
    <submittedName>
        <fullName evidence="2">DUF427 domain-containing protein</fullName>
    </submittedName>
</protein>
<keyword evidence="3" id="KW-1185">Reference proteome</keyword>
<feature type="domain" description="DUF427" evidence="1">
    <location>
        <begin position="21"/>
        <end position="107"/>
    </location>
</feature>
<dbReference type="InterPro" id="IPR038694">
    <property type="entry name" value="DUF427_sf"/>
</dbReference>
<dbReference type="Proteomes" id="UP000676325">
    <property type="component" value="Unassembled WGS sequence"/>
</dbReference>